<evidence type="ECO:0000313" key="4">
    <source>
        <dbReference type="Proteomes" id="UP000678393"/>
    </source>
</evidence>
<dbReference type="PROSITE" id="PS51444">
    <property type="entry name" value="FH2"/>
    <property type="match status" value="1"/>
</dbReference>
<dbReference type="Proteomes" id="UP000678393">
    <property type="component" value="Unassembled WGS sequence"/>
</dbReference>
<dbReference type="SUPFAM" id="SSF101447">
    <property type="entry name" value="Formin homology 2 domain (FH2 domain)"/>
    <property type="match status" value="1"/>
</dbReference>
<evidence type="ECO:0000256" key="1">
    <source>
        <dbReference type="SAM" id="MobiDB-lite"/>
    </source>
</evidence>
<sequence>MDAQQCCEKTMPFVQDRQFPIEPSSPQSPVFSERDPFAGSAAALRQKLEKQGGKSSSLKAYRAQGDFQKPSPGSAVAHAVLKSCLSQESALQIQQRMPGDDSRLSYDIGIEGSSEGKTSDPSGQGVHRPAVSPPGICTQPQKVKKRMPLMPPPPLPPSVHVGNAPGAPPLPPSCPPPLPPLGTSHQAHLVSHCKLKQVHWVKVHSNQIAASLWRNVWDLTDQLDLAELEDQFSIKEKKTVAAKPKLQEDKEMLIDSKRAQNLGILFCGLRTENVRKLTSALNSTTEVDSFPADKMAAFKRYQPTSDDREMYKGCTQRQDSLHHVDQFMLELCQIPNLSLRLDLTLTLWEFPDHYASLEEEINDLLSGCEEILTSTELPTVLEFLLAIGNYMNSVWSHRQGIQGFQISSVEKILSVKGRDPQVTLCTYLVKQIKKSQPELLNWPKSLGHVSRCAAYAVKAVGAEIDVLKNDLQKMKKILKVLRNSFGLEDKMDRKFETDTQNFIVEYDLKLQQLDVRYNKVMDKHKQLLVRFGEPCGKTTESIFSHISQLMETFQQAVDKLQL</sequence>
<dbReference type="InterPro" id="IPR015425">
    <property type="entry name" value="FH2_Formin"/>
</dbReference>
<evidence type="ECO:0000259" key="2">
    <source>
        <dbReference type="PROSITE" id="PS51444"/>
    </source>
</evidence>
<dbReference type="Gene3D" id="1.20.58.2220">
    <property type="entry name" value="Formin, FH2 domain"/>
    <property type="match status" value="1"/>
</dbReference>
<evidence type="ECO:0000313" key="3">
    <source>
        <dbReference type="EMBL" id="CAG5116115.1"/>
    </source>
</evidence>
<comment type="caution">
    <text evidence="3">The sequence shown here is derived from an EMBL/GenBank/DDBJ whole genome shotgun (WGS) entry which is preliminary data.</text>
</comment>
<dbReference type="SMART" id="SM00498">
    <property type="entry name" value="FH2"/>
    <property type="match status" value="1"/>
</dbReference>
<reference evidence="3" key="1">
    <citation type="submission" date="2021-04" db="EMBL/GenBank/DDBJ databases">
        <authorList>
            <consortium name="Molecular Ecology Group"/>
        </authorList>
    </citation>
    <scope>NUCLEOTIDE SEQUENCE</scope>
</reference>
<gene>
    <name evidence="3" type="ORF">CUNI_LOCUS1673</name>
</gene>
<organism evidence="3 4">
    <name type="scientific">Candidula unifasciata</name>
    <dbReference type="NCBI Taxonomy" id="100452"/>
    <lineage>
        <taxon>Eukaryota</taxon>
        <taxon>Metazoa</taxon>
        <taxon>Spiralia</taxon>
        <taxon>Lophotrochozoa</taxon>
        <taxon>Mollusca</taxon>
        <taxon>Gastropoda</taxon>
        <taxon>Heterobranchia</taxon>
        <taxon>Euthyneura</taxon>
        <taxon>Panpulmonata</taxon>
        <taxon>Eupulmonata</taxon>
        <taxon>Stylommatophora</taxon>
        <taxon>Helicina</taxon>
        <taxon>Helicoidea</taxon>
        <taxon>Geomitridae</taxon>
        <taxon>Candidula</taxon>
    </lineage>
</organism>
<proteinExistence type="predicted"/>
<dbReference type="OrthoDB" id="410721at2759"/>
<feature type="region of interest" description="Disordered" evidence="1">
    <location>
        <begin position="1"/>
        <end position="39"/>
    </location>
</feature>
<keyword evidence="4" id="KW-1185">Reference proteome</keyword>
<dbReference type="EMBL" id="CAJHNH020000213">
    <property type="protein sequence ID" value="CAG5116115.1"/>
    <property type="molecule type" value="Genomic_DNA"/>
</dbReference>
<dbReference type="InterPro" id="IPR051425">
    <property type="entry name" value="Formin_Homology"/>
</dbReference>
<protein>
    <recommendedName>
        <fullName evidence="2">FH2 domain-containing protein</fullName>
    </recommendedName>
</protein>
<accession>A0A8S3YKJ8</accession>
<dbReference type="InterPro" id="IPR042201">
    <property type="entry name" value="FH2_Formin_sf"/>
</dbReference>
<name>A0A8S3YKJ8_9EUPU</name>
<dbReference type="Pfam" id="PF02181">
    <property type="entry name" value="FH2"/>
    <property type="match status" value="1"/>
</dbReference>
<feature type="domain" description="FH2" evidence="2">
    <location>
        <begin position="185"/>
        <end position="562"/>
    </location>
</feature>
<feature type="region of interest" description="Disordered" evidence="1">
    <location>
        <begin position="110"/>
        <end position="136"/>
    </location>
</feature>
<dbReference type="PANTHER" id="PTHR45725:SF10">
    <property type="entry name" value="FH2 DOMAIN-CONTAINING PROTEIN"/>
    <property type="match status" value="1"/>
</dbReference>
<dbReference type="AlphaFoldDB" id="A0A8S3YKJ8"/>
<dbReference type="PANTHER" id="PTHR45725">
    <property type="entry name" value="FORMIN HOMOLOGY 2 FAMILY MEMBER"/>
    <property type="match status" value="1"/>
</dbReference>